<comment type="caution">
    <text evidence="2">The sequence shown here is derived from an EMBL/GenBank/DDBJ whole genome shotgun (WGS) entry which is preliminary data.</text>
</comment>
<sequence length="125" mass="14125">MIRYAMANSGILRLSNLEPPVIGNVSHHNIDLSWGSEENQARTGPLENWTLFSVEEENSRTHKYSTIYMGYGTQHTVEGLEPSTSYKFRLKITDPSGEIIYSPVVSVSTAREPMTGRNLNRSRHN</sequence>
<dbReference type="PANTHER" id="PTHR24183">
    <property type="entry name" value="FIBRONECTIN TYPE 3 AND ANKYRIN REPEAT DOMAINS PROTEIN 1"/>
    <property type="match status" value="1"/>
</dbReference>
<dbReference type="InterPro" id="IPR003961">
    <property type="entry name" value="FN3_dom"/>
</dbReference>
<dbReference type="PROSITE" id="PS50853">
    <property type="entry name" value="FN3"/>
    <property type="match status" value="1"/>
</dbReference>
<feature type="domain" description="Fibronectin type-III" evidence="1">
    <location>
        <begin position="16"/>
        <end position="112"/>
    </location>
</feature>
<dbReference type="InterPro" id="IPR036116">
    <property type="entry name" value="FN3_sf"/>
</dbReference>
<protein>
    <recommendedName>
        <fullName evidence="1">Fibronectin type-III domain-containing protein</fullName>
    </recommendedName>
</protein>
<reference evidence="2" key="1">
    <citation type="journal article" date="2023" name="Science">
        <title>Genome structures resolve the early diversification of teleost fishes.</title>
        <authorList>
            <person name="Parey E."/>
            <person name="Louis A."/>
            <person name="Montfort J."/>
            <person name="Bouchez O."/>
            <person name="Roques C."/>
            <person name="Iampietro C."/>
            <person name="Lluch J."/>
            <person name="Castinel A."/>
            <person name="Donnadieu C."/>
            <person name="Desvignes T."/>
            <person name="Floi Bucao C."/>
            <person name="Jouanno E."/>
            <person name="Wen M."/>
            <person name="Mejri S."/>
            <person name="Dirks R."/>
            <person name="Jansen H."/>
            <person name="Henkel C."/>
            <person name="Chen W.J."/>
            <person name="Zahm M."/>
            <person name="Cabau C."/>
            <person name="Klopp C."/>
            <person name="Thompson A.W."/>
            <person name="Robinson-Rechavi M."/>
            <person name="Braasch I."/>
            <person name="Lecointre G."/>
            <person name="Bobe J."/>
            <person name="Postlethwait J.H."/>
            <person name="Berthelot C."/>
            <person name="Roest Crollius H."/>
            <person name="Guiguen Y."/>
        </authorList>
    </citation>
    <scope>NUCLEOTIDE SEQUENCE</scope>
    <source>
        <strain evidence="2">NC1722</strain>
    </source>
</reference>
<dbReference type="SUPFAM" id="SSF49265">
    <property type="entry name" value="Fibronectin type III"/>
    <property type="match status" value="1"/>
</dbReference>
<dbReference type="Proteomes" id="UP001221898">
    <property type="component" value="Unassembled WGS sequence"/>
</dbReference>
<dbReference type="Gene3D" id="2.60.40.10">
    <property type="entry name" value="Immunoglobulins"/>
    <property type="match status" value="1"/>
</dbReference>
<dbReference type="EMBL" id="JAINUG010000051">
    <property type="protein sequence ID" value="KAJ8404826.1"/>
    <property type="molecule type" value="Genomic_DNA"/>
</dbReference>
<gene>
    <name evidence="2" type="ORF">AAFF_G00332130</name>
</gene>
<dbReference type="AlphaFoldDB" id="A0AAD7SNJ2"/>
<dbReference type="GO" id="GO:0005634">
    <property type="term" value="C:nucleus"/>
    <property type="evidence" value="ECO:0007669"/>
    <property type="project" value="TreeGrafter"/>
</dbReference>
<evidence type="ECO:0000313" key="3">
    <source>
        <dbReference type="Proteomes" id="UP001221898"/>
    </source>
</evidence>
<evidence type="ECO:0000313" key="2">
    <source>
        <dbReference type="EMBL" id="KAJ8404826.1"/>
    </source>
</evidence>
<keyword evidence="3" id="KW-1185">Reference proteome</keyword>
<dbReference type="PANTHER" id="PTHR24183:SF1">
    <property type="entry name" value="FIBRONECTIN TYPE 3 AND ANKYRIN REPEAT DOMAINS PROTEIN 1"/>
    <property type="match status" value="1"/>
</dbReference>
<evidence type="ECO:0000259" key="1">
    <source>
        <dbReference type="PROSITE" id="PS50853"/>
    </source>
</evidence>
<name>A0AAD7SNJ2_9TELE</name>
<organism evidence="2 3">
    <name type="scientific">Aldrovandia affinis</name>
    <dbReference type="NCBI Taxonomy" id="143900"/>
    <lineage>
        <taxon>Eukaryota</taxon>
        <taxon>Metazoa</taxon>
        <taxon>Chordata</taxon>
        <taxon>Craniata</taxon>
        <taxon>Vertebrata</taxon>
        <taxon>Euteleostomi</taxon>
        <taxon>Actinopterygii</taxon>
        <taxon>Neopterygii</taxon>
        <taxon>Teleostei</taxon>
        <taxon>Notacanthiformes</taxon>
        <taxon>Halosauridae</taxon>
        <taxon>Aldrovandia</taxon>
    </lineage>
</organism>
<proteinExistence type="predicted"/>
<dbReference type="CDD" id="cd00063">
    <property type="entry name" value="FN3"/>
    <property type="match status" value="1"/>
</dbReference>
<accession>A0AAD7SNJ2</accession>
<dbReference type="InterPro" id="IPR013783">
    <property type="entry name" value="Ig-like_fold"/>
</dbReference>
<dbReference type="GO" id="GO:0042981">
    <property type="term" value="P:regulation of apoptotic process"/>
    <property type="evidence" value="ECO:0007669"/>
    <property type="project" value="TreeGrafter"/>
</dbReference>